<feature type="compositionally biased region" description="Polar residues" evidence="1">
    <location>
        <begin position="90"/>
        <end position="100"/>
    </location>
</feature>
<keyword evidence="3" id="KW-1185">Reference proteome</keyword>
<dbReference type="PANTHER" id="PTHR34686:SF1">
    <property type="entry name" value="MATERNAL EFFECT EMBRYO ARREST 59"/>
    <property type="match status" value="1"/>
</dbReference>
<evidence type="ECO:0000313" key="3">
    <source>
        <dbReference type="Proteomes" id="UP001420932"/>
    </source>
</evidence>
<dbReference type="PANTHER" id="PTHR34686">
    <property type="entry name" value="MATERNAL EFFECT EMBRYO ARREST PROTEIN"/>
    <property type="match status" value="1"/>
</dbReference>
<name>A0AAP0L630_9MAGN</name>
<evidence type="ECO:0000313" key="2">
    <source>
        <dbReference type="EMBL" id="KAK9163785.1"/>
    </source>
</evidence>
<evidence type="ECO:0000256" key="1">
    <source>
        <dbReference type="SAM" id="MobiDB-lite"/>
    </source>
</evidence>
<dbReference type="Proteomes" id="UP001420932">
    <property type="component" value="Unassembled WGS sequence"/>
</dbReference>
<feature type="compositionally biased region" description="Basic and acidic residues" evidence="1">
    <location>
        <begin position="79"/>
        <end position="88"/>
    </location>
</feature>
<sequence length="100" mass="11406">MVFSDDSIPELTKLRQLSSESQSICPEKEFSGTQVEEEFIETQYYTKLNSIDKQHHTTGTGFIRVSEESKGSSSFQLQQKREEAEVKTRLGSNPATNDWI</sequence>
<dbReference type="EMBL" id="JBBNAF010000002">
    <property type="protein sequence ID" value="KAK9163785.1"/>
    <property type="molecule type" value="Genomic_DNA"/>
</dbReference>
<reference evidence="2 3" key="1">
    <citation type="submission" date="2024-01" db="EMBL/GenBank/DDBJ databases">
        <title>Genome assemblies of Stephania.</title>
        <authorList>
            <person name="Yang L."/>
        </authorList>
    </citation>
    <scope>NUCLEOTIDE SEQUENCE [LARGE SCALE GENOMIC DNA]</scope>
    <source>
        <strain evidence="2">YNDBR</strain>
        <tissue evidence="2">Leaf</tissue>
    </source>
</reference>
<accession>A0AAP0L630</accession>
<dbReference type="AlphaFoldDB" id="A0AAP0L630"/>
<organism evidence="2 3">
    <name type="scientific">Stephania yunnanensis</name>
    <dbReference type="NCBI Taxonomy" id="152371"/>
    <lineage>
        <taxon>Eukaryota</taxon>
        <taxon>Viridiplantae</taxon>
        <taxon>Streptophyta</taxon>
        <taxon>Embryophyta</taxon>
        <taxon>Tracheophyta</taxon>
        <taxon>Spermatophyta</taxon>
        <taxon>Magnoliopsida</taxon>
        <taxon>Ranunculales</taxon>
        <taxon>Menispermaceae</taxon>
        <taxon>Menispermoideae</taxon>
        <taxon>Cissampelideae</taxon>
        <taxon>Stephania</taxon>
    </lineage>
</organism>
<feature type="region of interest" description="Disordered" evidence="1">
    <location>
        <begin position="67"/>
        <end position="100"/>
    </location>
</feature>
<proteinExistence type="predicted"/>
<gene>
    <name evidence="2" type="ORF">Syun_004687</name>
</gene>
<comment type="caution">
    <text evidence="2">The sequence shown here is derived from an EMBL/GenBank/DDBJ whole genome shotgun (WGS) entry which is preliminary data.</text>
</comment>
<protein>
    <submittedName>
        <fullName evidence="2">Uncharacterized protein</fullName>
    </submittedName>
</protein>